<dbReference type="Proteomes" id="UP000616151">
    <property type="component" value="Unassembled WGS sequence"/>
</dbReference>
<sequence length="189" mass="20639">MIRPLINSEFDVGAALKLKREQAGLSQRQLAELAELTHVTIANVESNRSAPSVATLARILDVLKLTFSEFFTPNLPSMDKVFYRKGEFVPLASGDCEILQVGPGRGVAKLQVIKTRYRPGAETGPEMLKHEAEEGGVILSGEIELTVGDRTEILGPGDGYLFRSNQPHRFRNVGNTDCTIVAACTPPYL</sequence>
<protein>
    <submittedName>
        <fullName evidence="1">Cupin domain-containing protein</fullName>
    </submittedName>
</protein>
<dbReference type="EMBL" id="JAENHL010000007">
    <property type="protein sequence ID" value="MBK1867169.1"/>
    <property type="molecule type" value="Genomic_DNA"/>
</dbReference>
<accession>A0ACC5R3E2</accession>
<gene>
    <name evidence="1" type="ORF">JHL16_12505</name>
</gene>
<comment type="caution">
    <text evidence="1">The sequence shown here is derived from an EMBL/GenBank/DDBJ whole genome shotgun (WGS) entry which is preliminary data.</text>
</comment>
<keyword evidence="2" id="KW-1185">Reference proteome</keyword>
<proteinExistence type="predicted"/>
<organism evidence="1 2">
    <name type="scientific">Taklimakanibacter albus</name>
    <dbReference type="NCBI Taxonomy" id="2800327"/>
    <lineage>
        <taxon>Bacteria</taxon>
        <taxon>Pseudomonadati</taxon>
        <taxon>Pseudomonadota</taxon>
        <taxon>Alphaproteobacteria</taxon>
        <taxon>Hyphomicrobiales</taxon>
        <taxon>Aestuariivirgaceae</taxon>
        <taxon>Taklimakanibacter</taxon>
    </lineage>
</organism>
<evidence type="ECO:0000313" key="2">
    <source>
        <dbReference type="Proteomes" id="UP000616151"/>
    </source>
</evidence>
<name>A0ACC5R3E2_9HYPH</name>
<reference evidence="1" key="1">
    <citation type="submission" date="2021-01" db="EMBL/GenBank/DDBJ databases">
        <authorList>
            <person name="Sun Q."/>
        </authorList>
    </citation>
    <scope>NUCLEOTIDE SEQUENCE</scope>
    <source>
        <strain evidence="1">YIM B02566</strain>
    </source>
</reference>
<evidence type="ECO:0000313" key="1">
    <source>
        <dbReference type="EMBL" id="MBK1867169.1"/>
    </source>
</evidence>